<evidence type="ECO:0000313" key="1">
    <source>
        <dbReference type="EMBL" id="QFG06648.1"/>
    </source>
</evidence>
<evidence type="ECO:0000313" key="2">
    <source>
        <dbReference type="Proteomes" id="UP000327513"/>
    </source>
</evidence>
<proteinExistence type="predicted"/>
<dbReference type="EMBL" id="MN098326">
    <property type="protein sequence ID" value="QFG06648.1"/>
    <property type="molecule type" value="Genomic_DNA"/>
</dbReference>
<accession>A0A5J6T7J1</accession>
<reference evidence="2" key="1">
    <citation type="submission" date="2019-06" db="EMBL/GenBank/DDBJ databases">
        <title>Complete genome of Proteus mirabilis phage Myduc.</title>
        <authorList>
            <person name="Tran J.S."/>
            <person name="Lessor L."/>
            <person name="O'Leary C."/>
            <person name="Bonasera R.M."/>
            <person name="Liu M."/>
        </authorList>
    </citation>
    <scope>NUCLEOTIDE SEQUENCE [LARGE SCALE GENOMIC DNA]</scope>
</reference>
<keyword evidence="2" id="KW-1185">Reference proteome</keyword>
<dbReference type="Proteomes" id="UP000327513">
    <property type="component" value="Segment"/>
</dbReference>
<organism evidence="1 2">
    <name type="scientific">Proteus phage Myduc</name>
    <dbReference type="NCBI Taxonomy" id="2650874"/>
    <lineage>
        <taxon>Viruses</taxon>
        <taxon>Duplodnaviria</taxon>
        <taxon>Heunggongvirae</taxon>
        <taxon>Uroviricota</taxon>
        <taxon>Caudoviricetes</taxon>
        <taxon>Chaseviridae</taxon>
        <taxon>Cleopatravirinae</taxon>
        <taxon>Myducvirus</taxon>
        <taxon>Myducvirus myduc</taxon>
    </lineage>
</organism>
<gene>
    <name evidence="1" type="ORF">CPT_Myduc_025</name>
</gene>
<sequence length="293" mass="33034">MTKLEKLKKLKEDLINTNFAYTKVRILSGEVELEKSLSLKVVENAITTEELKISLGGTQIDEYRRAIQQMIFKDLVELQKERFKTDLEIDVESLVGKMFRSDTLEAIRVYAVDHVGKYVYAEVVPNNATGRPLLSAEVKRYPGYSMDIKGTAQIKETRQEDKPVFTPSVELEDLLGKCFIANGATVVVASIDRTYRLVNVYKMDNVPTKGCVLLADILQENFEGYGIFIHATPTPSGGEYVSGLDCCDSEIVHVDVAKKVLCVKRLYNNEADNSKTVFPYKLWGSKGWSFKHV</sequence>
<protein>
    <submittedName>
        <fullName evidence="1">Uncharacterized protein</fullName>
    </submittedName>
</protein>
<name>A0A5J6T7J1_9CAUD</name>